<feature type="transmembrane region" description="Helical" evidence="1">
    <location>
        <begin position="207"/>
        <end position="232"/>
    </location>
</feature>
<keyword evidence="1" id="KW-1133">Transmembrane helix</keyword>
<reference evidence="3" key="1">
    <citation type="submission" date="2021-03" db="EMBL/GenBank/DDBJ databases">
        <title>Acanthopleuribacteraceae sp. M133.</title>
        <authorList>
            <person name="Wang G."/>
        </authorList>
    </citation>
    <scope>NUCLEOTIDE SEQUENCE</scope>
    <source>
        <strain evidence="3">M133</strain>
    </source>
</reference>
<keyword evidence="1" id="KW-0812">Transmembrane</keyword>
<gene>
    <name evidence="3" type="ORF">J3U87_08095</name>
</gene>
<feature type="signal peptide" evidence="2">
    <location>
        <begin position="1"/>
        <end position="24"/>
    </location>
</feature>
<dbReference type="RefSeq" id="WP_237382528.1">
    <property type="nucleotide sequence ID" value="NZ_CP071793.1"/>
</dbReference>
<proteinExistence type="predicted"/>
<feature type="transmembrane region" description="Helical" evidence="1">
    <location>
        <begin position="238"/>
        <end position="259"/>
    </location>
</feature>
<feature type="transmembrane region" description="Helical" evidence="1">
    <location>
        <begin position="271"/>
        <end position="292"/>
    </location>
</feature>
<protein>
    <submittedName>
        <fullName evidence="3">TIGR04086 family membrane protein</fullName>
    </submittedName>
</protein>
<evidence type="ECO:0000256" key="1">
    <source>
        <dbReference type="SAM" id="Phobius"/>
    </source>
</evidence>
<dbReference type="Proteomes" id="UP000663929">
    <property type="component" value="Chromosome"/>
</dbReference>
<feature type="transmembrane region" description="Helical" evidence="1">
    <location>
        <begin position="176"/>
        <end position="200"/>
    </location>
</feature>
<dbReference type="KEGG" id="scor:J3U87_08095"/>
<dbReference type="EMBL" id="CP071793">
    <property type="protein sequence ID" value="QTD52420.1"/>
    <property type="molecule type" value="Genomic_DNA"/>
</dbReference>
<keyword evidence="1" id="KW-0472">Membrane</keyword>
<evidence type="ECO:0000256" key="2">
    <source>
        <dbReference type="SAM" id="SignalP"/>
    </source>
</evidence>
<dbReference type="AlphaFoldDB" id="A0A8A4TS99"/>
<evidence type="ECO:0000313" key="4">
    <source>
        <dbReference type="Proteomes" id="UP000663929"/>
    </source>
</evidence>
<keyword evidence="4" id="KW-1185">Reference proteome</keyword>
<keyword evidence="2" id="KW-0732">Signal</keyword>
<organism evidence="3 4">
    <name type="scientific">Sulfidibacter corallicola</name>
    <dbReference type="NCBI Taxonomy" id="2818388"/>
    <lineage>
        <taxon>Bacteria</taxon>
        <taxon>Pseudomonadati</taxon>
        <taxon>Acidobacteriota</taxon>
        <taxon>Holophagae</taxon>
        <taxon>Acanthopleuribacterales</taxon>
        <taxon>Acanthopleuribacteraceae</taxon>
        <taxon>Sulfidibacter</taxon>
    </lineage>
</organism>
<sequence>MYGLPRFIGLSLLCFGLCWSPAAAWQDQGPTINSSGVLVMKDGRMIAIRGEYEVLDQEVHFTHGSGELMVLPLSKVDLKATETRNRQIAEGTLSQDESLTNRKGFKKVKGRPNANPEQSVYVKVSGSEEESAQVEEAQNPFENQEFLEQFKDAEWARWLMDNLRDPDDMPSWTAPVFWGLLVLLALSSFVSFFFQLFLMFRAFQESGLWGFGLIVSFMTQIAVSLGGMMAFGGTGHQGMMWAGIAIGWIYNILVFLYILLNCSGSRLKYLFLWLSPVIGMVLLYAFVLLVMFKVF</sequence>
<accession>A0A8A4TS99</accession>
<feature type="chain" id="PRO_5035219653" evidence="2">
    <location>
        <begin position="25"/>
        <end position="295"/>
    </location>
</feature>
<name>A0A8A4TS99_SULCO</name>
<evidence type="ECO:0000313" key="3">
    <source>
        <dbReference type="EMBL" id="QTD52420.1"/>
    </source>
</evidence>